<evidence type="ECO:0000256" key="1">
    <source>
        <dbReference type="SAM" id="MobiDB-lite"/>
    </source>
</evidence>
<feature type="compositionally biased region" description="Basic residues" evidence="1">
    <location>
        <begin position="1"/>
        <end position="11"/>
    </location>
</feature>
<dbReference type="Gramene" id="ERN05069">
    <property type="protein sequence ID" value="ERN05069"/>
    <property type="gene ID" value="AMTR_s00053p00117070"/>
</dbReference>
<accession>W1PBI7</accession>
<feature type="region of interest" description="Disordered" evidence="1">
    <location>
        <begin position="1"/>
        <end position="25"/>
    </location>
</feature>
<protein>
    <submittedName>
        <fullName evidence="2">Uncharacterized protein</fullName>
    </submittedName>
</protein>
<evidence type="ECO:0000313" key="3">
    <source>
        <dbReference type="Proteomes" id="UP000017836"/>
    </source>
</evidence>
<dbReference type="AlphaFoldDB" id="W1PBI7"/>
<proteinExistence type="predicted"/>
<gene>
    <name evidence="2" type="ORF">AMTR_s00053p00117070</name>
</gene>
<dbReference type="Proteomes" id="UP000017836">
    <property type="component" value="Unassembled WGS sequence"/>
</dbReference>
<keyword evidence="3" id="KW-1185">Reference proteome</keyword>
<reference evidence="3" key="1">
    <citation type="journal article" date="2013" name="Science">
        <title>The Amborella genome and the evolution of flowering plants.</title>
        <authorList>
            <consortium name="Amborella Genome Project"/>
        </authorList>
    </citation>
    <scope>NUCLEOTIDE SEQUENCE [LARGE SCALE GENOMIC DNA]</scope>
</reference>
<sequence length="61" mass="7071">MDGPASRHKPKLNNGYEGENERRQARAQAWLHALRDEIHMNTKKEVEGRAGSTLRRDLAFR</sequence>
<feature type="region of interest" description="Disordered" evidence="1">
    <location>
        <begin position="42"/>
        <end position="61"/>
    </location>
</feature>
<evidence type="ECO:0000313" key="2">
    <source>
        <dbReference type="EMBL" id="ERN05069.1"/>
    </source>
</evidence>
<organism evidence="2 3">
    <name type="scientific">Amborella trichopoda</name>
    <dbReference type="NCBI Taxonomy" id="13333"/>
    <lineage>
        <taxon>Eukaryota</taxon>
        <taxon>Viridiplantae</taxon>
        <taxon>Streptophyta</taxon>
        <taxon>Embryophyta</taxon>
        <taxon>Tracheophyta</taxon>
        <taxon>Spermatophyta</taxon>
        <taxon>Magnoliopsida</taxon>
        <taxon>Amborellales</taxon>
        <taxon>Amborellaceae</taxon>
        <taxon>Amborella</taxon>
    </lineage>
</organism>
<name>W1PBI7_AMBTC</name>
<dbReference type="HOGENOM" id="CLU_2925671_0_0_1"/>
<dbReference type="EMBL" id="KI394012">
    <property type="protein sequence ID" value="ERN05069.1"/>
    <property type="molecule type" value="Genomic_DNA"/>
</dbReference>